<feature type="domain" description="Retroviral polymerase SH3-like" evidence="16">
    <location>
        <begin position="155"/>
        <end position="210"/>
    </location>
</feature>
<feature type="domain" description="Retrovirus-related Pol polyprotein from transposon TNT 1-94-like beta-barrel" evidence="15">
    <location>
        <begin position="6"/>
        <end position="80"/>
    </location>
</feature>
<organism evidence="17 18">
    <name type="scientific">Austropuccinia psidii MF-1</name>
    <dbReference type="NCBI Taxonomy" id="1389203"/>
    <lineage>
        <taxon>Eukaryota</taxon>
        <taxon>Fungi</taxon>
        <taxon>Dikarya</taxon>
        <taxon>Basidiomycota</taxon>
        <taxon>Pucciniomycotina</taxon>
        <taxon>Pucciniomycetes</taxon>
        <taxon>Pucciniales</taxon>
        <taxon>Sphaerophragmiaceae</taxon>
        <taxon>Austropuccinia</taxon>
    </lineage>
</organism>
<name>A0A9Q3HUH1_9BASI</name>
<dbReference type="GO" id="GO:0003887">
    <property type="term" value="F:DNA-directed DNA polymerase activity"/>
    <property type="evidence" value="ECO:0007669"/>
    <property type="project" value="UniProtKB-KW"/>
</dbReference>
<dbReference type="AlphaFoldDB" id="A0A9Q3HUH1"/>
<gene>
    <name evidence="17" type="ORF">O181_058021</name>
</gene>
<dbReference type="Pfam" id="PF25597">
    <property type="entry name" value="SH3_retrovirus"/>
    <property type="match status" value="1"/>
</dbReference>
<dbReference type="InterPro" id="IPR039537">
    <property type="entry name" value="Retrotran_Ty1/copia-like"/>
</dbReference>
<keyword evidence="9" id="KW-0067">ATP-binding</keyword>
<keyword evidence="12" id="KW-0695">RNA-directed DNA polymerase</keyword>
<dbReference type="GO" id="GO:0008233">
    <property type="term" value="F:peptidase activity"/>
    <property type="evidence" value="ECO:0007669"/>
    <property type="project" value="UniProtKB-KW"/>
</dbReference>
<keyword evidence="14" id="KW-0233">DNA recombination</keyword>
<keyword evidence="8" id="KW-0378">Hydrolase</keyword>
<keyword evidence="2" id="KW-0645">Protease</keyword>
<dbReference type="InterPro" id="IPR057670">
    <property type="entry name" value="SH3_retrovirus"/>
</dbReference>
<reference evidence="17" key="1">
    <citation type="submission" date="2021-03" db="EMBL/GenBank/DDBJ databases">
        <title>Draft genome sequence of rust myrtle Austropuccinia psidii MF-1, a brazilian biotype.</title>
        <authorList>
            <person name="Quecine M.C."/>
            <person name="Pachon D.M.R."/>
            <person name="Bonatelli M.L."/>
            <person name="Correr F.H."/>
            <person name="Franceschini L.M."/>
            <person name="Leite T.F."/>
            <person name="Margarido G.R.A."/>
            <person name="Almeida C.A."/>
            <person name="Ferrarezi J.A."/>
            <person name="Labate C.A."/>
        </authorList>
    </citation>
    <scope>NUCLEOTIDE SEQUENCE</scope>
    <source>
        <strain evidence="17">MF-1</strain>
    </source>
</reference>
<evidence type="ECO:0000256" key="14">
    <source>
        <dbReference type="ARBA" id="ARBA00023172"/>
    </source>
</evidence>
<sequence length="355" mass="40104">MNRQLVLDCGDTHHMFNTKRFFTSLSNLTSIPVSTGDSNSNISALGSGTVTLIFKRRYLTLTNFLYVPKINSNLIRSLALFNEKAIIKRTCNSFSLETKKSVPAARLPCKYWAEVINTANFLSKLTPTPSRKNNFPYKPWTGLPPKINHLCTFGCQAFIATPKSHCSWKLAPTRSRGIFLGYEDLNTSYCILLLQDLKVITTQYVSFNEEILTTIQCKGNKDEKQHKSFKDLSEVVDEAHPDTQEPQDHDMSTVVDEAHMNNAPPEPSDVVYEPHTENDCPDVVDGIHPEELLLDVVDETHTEEVQGPNELVTQQHIKITGPQCHRGSWTENKSGLALSNQELQKDKKIKQNKFL</sequence>
<dbReference type="GO" id="GO:0004519">
    <property type="term" value="F:endonuclease activity"/>
    <property type="evidence" value="ECO:0007669"/>
    <property type="project" value="UniProtKB-KW"/>
</dbReference>
<dbReference type="GO" id="GO:0046872">
    <property type="term" value="F:metal ion binding"/>
    <property type="evidence" value="ECO:0007669"/>
    <property type="project" value="UniProtKB-KW"/>
</dbReference>
<evidence type="ECO:0000256" key="13">
    <source>
        <dbReference type="ARBA" id="ARBA00022932"/>
    </source>
</evidence>
<dbReference type="GO" id="GO:0015074">
    <property type="term" value="P:DNA integration"/>
    <property type="evidence" value="ECO:0007669"/>
    <property type="project" value="UniProtKB-KW"/>
</dbReference>
<keyword evidence="6" id="KW-0547">Nucleotide-binding</keyword>
<evidence type="ECO:0000256" key="2">
    <source>
        <dbReference type="ARBA" id="ARBA00022670"/>
    </source>
</evidence>
<keyword evidence="5" id="KW-0479">Metal-binding</keyword>
<evidence type="ECO:0000256" key="8">
    <source>
        <dbReference type="ARBA" id="ARBA00022801"/>
    </source>
</evidence>
<dbReference type="InterPro" id="IPR054722">
    <property type="entry name" value="PolX-like_BBD"/>
</dbReference>
<evidence type="ECO:0000313" key="17">
    <source>
        <dbReference type="EMBL" id="MBW0518306.1"/>
    </source>
</evidence>
<evidence type="ECO:0000256" key="4">
    <source>
        <dbReference type="ARBA" id="ARBA00022722"/>
    </source>
</evidence>
<keyword evidence="3" id="KW-0548">Nucleotidyltransferase</keyword>
<keyword evidence="4" id="KW-0540">Nuclease</keyword>
<dbReference type="PANTHER" id="PTHR42648">
    <property type="entry name" value="TRANSPOSASE, PUTATIVE-RELATED"/>
    <property type="match status" value="1"/>
</dbReference>
<evidence type="ECO:0000256" key="3">
    <source>
        <dbReference type="ARBA" id="ARBA00022695"/>
    </source>
</evidence>
<dbReference type="EMBL" id="AVOT02026541">
    <property type="protein sequence ID" value="MBW0518306.1"/>
    <property type="molecule type" value="Genomic_DNA"/>
</dbReference>
<keyword evidence="13" id="KW-0808">Transferase</keyword>
<protein>
    <submittedName>
        <fullName evidence="17">Uncharacterized protein</fullName>
    </submittedName>
</protein>
<keyword evidence="13" id="KW-0239">DNA-directed DNA polymerase</keyword>
<evidence type="ECO:0000259" key="15">
    <source>
        <dbReference type="Pfam" id="PF22936"/>
    </source>
</evidence>
<proteinExistence type="predicted"/>
<comment type="caution">
    <text evidence="17">The sequence shown here is derived from an EMBL/GenBank/DDBJ whole genome shotgun (WGS) entry which is preliminary data.</text>
</comment>
<evidence type="ECO:0000256" key="6">
    <source>
        <dbReference type="ARBA" id="ARBA00022741"/>
    </source>
</evidence>
<dbReference type="GO" id="GO:0003964">
    <property type="term" value="F:RNA-directed DNA polymerase activity"/>
    <property type="evidence" value="ECO:0007669"/>
    <property type="project" value="UniProtKB-KW"/>
</dbReference>
<evidence type="ECO:0000256" key="10">
    <source>
        <dbReference type="ARBA" id="ARBA00022842"/>
    </source>
</evidence>
<keyword evidence="18" id="KW-1185">Reference proteome</keyword>
<evidence type="ECO:0000256" key="11">
    <source>
        <dbReference type="ARBA" id="ARBA00022908"/>
    </source>
</evidence>
<dbReference type="GO" id="GO:0006310">
    <property type="term" value="P:DNA recombination"/>
    <property type="evidence" value="ECO:0007669"/>
    <property type="project" value="UniProtKB-KW"/>
</dbReference>
<dbReference type="OrthoDB" id="7691805at2759"/>
<accession>A0A9Q3HUH1</accession>
<evidence type="ECO:0000256" key="12">
    <source>
        <dbReference type="ARBA" id="ARBA00022918"/>
    </source>
</evidence>
<dbReference type="GO" id="GO:0006508">
    <property type="term" value="P:proteolysis"/>
    <property type="evidence" value="ECO:0007669"/>
    <property type="project" value="UniProtKB-KW"/>
</dbReference>
<evidence type="ECO:0000256" key="7">
    <source>
        <dbReference type="ARBA" id="ARBA00022759"/>
    </source>
</evidence>
<keyword evidence="10" id="KW-0460">Magnesium</keyword>
<evidence type="ECO:0000256" key="5">
    <source>
        <dbReference type="ARBA" id="ARBA00022723"/>
    </source>
</evidence>
<dbReference type="PANTHER" id="PTHR42648:SF11">
    <property type="entry name" value="TRANSPOSON TY4-P GAG-POL POLYPROTEIN"/>
    <property type="match status" value="1"/>
</dbReference>
<evidence type="ECO:0000259" key="16">
    <source>
        <dbReference type="Pfam" id="PF25597"/>
    </source>
</evidence>
<dbReference type="GO" id="GO:0005524">
    <property type="term" value="F:ATP binding"/>
    <property type="evidence" value="ECO:0007669"/>
    <property type="project" value="UniProtKB-KW"/>
</dbReference>
<evidence type="ECO:0000313" key="18">
    <source>
        <dbReference type="Proteomes" id="UP000765509"/>
    </source>
</evidence>
<dbReference type="Pfam" id="PF22936">
    <property type="entry name" value="Pol_BBD"/>
    <property type="match status" value="1"/>
</dbReference>
<evidence type="ECO:0000256" key="9">
    <source>
        <dbReference type="ARBA" id="ARBA00022840"/>
    </source>
</evidence>
<keyword evidence="7" id="KW-0255">Endonuclease</keyword>
<comment type="function">
    <text evidence="1">The aspartyl protease (PR) mediates the proteolytic cleavages of the Gag and Gag-Pol polyproteins after assembly of the VLP.</text>
</comment>
<keyword evidence="11" id="KW-0229">DNA integration</keyword>
<evidence type="ECO:0000256" key="1">
    <source>
        <dbReference type="ARBA" id="ARBA00002180"/>
    </source>
</evidence>
<dbReference type="Proteomes" id="UP000765509">
    <property type="component" value="Unassembled WGS sequence"/>
</dbReference>